<dbReference type="GO" id="GO:0015385">
    <property type="term" value="F:sodium:proton antiporter activity"/>
    <property type="evidence" value="ECO:0007669"/>
    <property type="project" value="TreeGrafter"/>
</dbReference>
<evidence type="ECO:0000313" key="9">
    <source>
        <dbReference type="EMBL" id="RLE12072.1"/>
    </source>
</evidence>
<evidence type="ECO:0000256" key="7">
    <source>
        <dbReference type="ARBA" id="ARBA00023136"/>
    </source>
</evidence>
<dbReference type="PANTHER" id="PTHR34702">
    <property type="entry name" value="NA(+)/H(+) ANTIPORTER SUBUNIT F1"/>
    <property type="match status" value="1"/>
</dbReference>
<comment type="caution">
    <text evidence="9">The sequence shown here is derived from an EMBL/GenBank/DDBJ whole genome shotgun (WGS) entry which is preliminary data.</text>
</comment>
<dbReference type="PANTHER" id="PTHR34702:SF1">
    <property type="entry name" value="NA(+)_H(+) ANTIPORTER SUBUNIT F"/>
    <property type="match status" value="1"/>
</dbReference>
<dbReference type="EMBL" id="QMQB01000188">
    <property type="protein sequence ID" value="RLE12072.1"/>
    <property type="molecule type" value="Genomic_DNA"/>
</dbReference>
<sequence length="91" mass="9806">MGIDPFILDVVIYVLMGISVLSMVRVFAGPTPEDRLVGLNLVVAQVLGILVIIAVKFDRSIYLDVALVYAILGFIGILAIARYLGNDRGGE</sequence>
<evidence type="ECO:0000313" key="10">
    <source>
        <dbReference type="Proteomes" id="UP000267654"/>
    </source>
</evidence>
<evidence type="ECO:0000256" key="4">
    <source>
        <dbReference type="ARBA" id="ARBA00022475"/>
    </source>
</evidence>
<dbReference type="InterPro" id="IPR007208">
    <property type="entry name" value="MrpF/PhaF-like"/>
</dbReference>
<comment type="subcellular location">
    <subcellularLocation>
        <location evidence="1">Cell membrane</location>
        <topology evidence="1">Multi-pass membrane protein</topology>
    </subcellularLocation>
</comment>
<dbReference type="Proteomes" id="UP000267654">
    <property type="component" value="Unassembled WGS sequence"/>
</dbReference>
<name>A0A662DD51_UNCAE</name>
<dbReference type="AlphaFoldDB" id="A0A662DD51"/>
<keyword evidence="3" id="KW-0813">Transport</keyword>
<feature type="transmembrane region" description="Helical" evidence="8">
    <location>
        <begin position="6"/>
        <end position="24"/>
    </location>
</feature>
<gene>
    <name evidence="9" type="ORF">DRI96_05120</name>
</gene>
<reference evidence="9 10" key="1">
    <citation type="submission" date="2018-06" db="EMBL/GenBank/DDBJ databases">
        <title>Extensive metabolic versatility and redundancy in microbially diverse, dynamic hydrothermal sediments.</title>
        <authorList>
            <person name="Dombrowski N."/>
            <person name="Teske A."/>
            <person name="Baker B.J."/>
        </authorList>
    </citation>
    <scope>NUCLEOTIDE SEQUENCE [LARGE SCALE GENOMIC DNA]</scope>
    <source>
        <strain evidence="9">B19_G9</strain>
    </source>
</reference>
<keyword evidence="7 8" id="KW-0472">Membrane</keyword>
<evidence type="ECO:0000256" key="8">
    <source>
        <dbReference type="SAM" id="Phobius"/>
    </source>
</evidence>
<keyword evidence="4" id="KW-1003">Cell membrane</keyword>
<protein>
    <submittedName>
        <fullName evidence="9">pH regulation protein F</fullName>
    </submittedName>
</protein>
<keyword evidence="5 8" id="KW-0812">Transmembrane</keyword>
<organism evidence="9 10">
    <name type="scientific">Aerophobetes bacterium</name>
    <dbReference type="NCBI Taxonomy" id="2030807"/>
    <lineage>
        <taxon>Bacteria</taxon>
        <taxon>Candidatus Aerophobota</taxon>
    </lineage>
</organism>
<dbReference type="Pfam" id="PF04066">
    <property type="entry name" value="MrpF_PhaF"/>
    <property type="match status" value="1"/>
</dbReference>
<dbReference type="GO" id="GO:0005886">
    <property type="term" value="C:plasma membrane"/>
    <property type="evidence" value="ECO:0007669"/>
    <property type="project" value="UniProtKB-SubCell"/>
</dbReference>
<accession>A0A662DD51</accession>
<evidence type="ECO:0000256" key="5">
    <source>
        <dbReference type="ARBA" id="ARBA00022692"/>
    </source>
</evidence>
<evidence type="ECO:0000256" key="2">
    <source>
        <dbReference type="ARBA" id="ARBA00009212"/>
    </source>
</evidence>
<evidence type="ECO:0000256" key="1">
    <source>
        <dbReference type="ARBA" id="ARBA00004651"/>
    </source>
</evidence>
<feature type="transmembrane region" description="Helical" evidence="8">
    <location>
        <begin position="36"/>
        <end position="55"/>
    </location>
</feature>
<evidence type="ECO:0000256" key="3">
    <source>
        <dbReference type="ARBA" id="ARBA00022448"/>
    </source>
</evidence>
<comment type="similarity">
    <text evidence="2">Belongs to the CPA3 antiporters (TC 2.A.63) subunit F family.</text>
</comment>
<proteinExistence type="inferred from homology"/>
<feature type="transmembrane region" description="Helical" evidence="8">
    <location>
        <begin position="61"/>
        <end position="84"/>
    </location>
</feature>
<evidence type="ECO:0000256" key="6">
    <source>
        <dbReference type="ARBA" id="ARBA00022989"/>
    </source>
</evidence>
<keyword evidence="6 8" id="KW-1133">Transmembrane helix</keyword>